<comment type="subcellular location">
    <subcellularLocation>
        <location evidence="1">Membrane</location>
        <topology evidence="1">Multi-pass membrane protein</topology>
    </subcellularLocation>
</comment>
<dbReference type="PANTHER" id="PTHR24232:SF82">
    <property type="entry name" value="P2Y PURINOCEPTOR 8-LIKE"/>
    <property type="match status" value="1"/>
</dbReference>
<evidence type="ECO:0000256" key="9">
    <source>
        <dbReference type="RuleBase" id="RU000688"/>
    </source>
</evidence>
<sequence length="410" mass="45598">MHLSNSSSSSSSPGADLWHNCSSLQDLTLPQMMGNNCPSIDGFATLLFPALYFLFFPLGVLTNLLNVWVCVRRSAQPWSISTIGVLSLALSDLAFLLCMPLWGVYLLEGYHWTMGRPLCLVMNVLYYTGLTSSTMFICAISSDRFLAIVFPLRSRQVRTPRNAALVSLMLWSLTGVLVYLSFPNFLYWERPDGGQYCGVLLLAQVSPSQAPYNLLSYYSVQVAIPLAIVLPCYVTIVERMLRSRRRWRAAGQGGPARARDKTVRLITLIITNFLVCWVPGQLLQVVACVLFLTLETCENECSLNRVAMLLLEVSQVLSVLNSCLEPLIFQLQQGLWQKLWAQGGRAVARLRSWRSGRGQSGGPPPPPVELISVIHSSKHCHRWPGSAPPASVLYRGDQISKAQDRDTDSK</sequence>
<feature type="region of interest" description="Disordered" evidence="10">
    <location>
        <begin position="384"/>
        <end position="410"/>
    </location>
</feature>
<accession>A0A444UZJ3</accession>
<comment type="similarity">
    <text evidence="9">Belongs to the G-protein coupled receptor 1 family.</text>
</comment>
<dbReference type="PROSITE" id="PS00237">
    <property type="entry name" value="G_PROTEIN_RECEP_F1_1"/>
    <property type="match status" value="1"/>
</dbReference>
<proteinExistence type="inferred from homology"/>
<dbReference type="PROSITE" id="PS50262">
    <property type="entry name" value="G_PROTEIN_RECEP_F1_2"/>
    <property type="match status" value="1"/>
</dbReference>
<keyword evidence="7" id="KW-0325">Glycoprotein</keyword>
<dbReference type="PRINTS" id="PR00237">
    <property type="entry name" value="GPCRRHODOPSN"/>
</dbReference>
<evidence type="ECO:0000256" key="2">
    <source>
        <dbReference type="ARBA" id="ARBA00022692"/>
    </source>
</evidence>
<dbReference type="AlphaFoldDB" id="A0A444UZJ3"/>
<evidence type="ECO:0000256" key="10">
    <source>
        <dbReference type="SAM" id="MobiDB-lite"/>
    </source>
</evidence>
<feature type="domain" description="G-protein coupled receptors family 1 profile" evidence="12">
    <location>
        <begin position="62"/>
        <end position="329"/>
    </location>
</feature>
<keyword evidence="14" id="KW-1185">Reference proteome</keyword>
<feature type="transmembrane region" description="Helical" evidence="11">
    <location>
        <begin position="215"/>
        <end position="236"/>
    </location>
</feature>
<evidence type="ECO:0000256" key="5">
    <source>
        <dbReference type="ARBA" id="ARBA00023136"/>
    </source>
</evidence>
<dbReference type="GO" id="GO:0035025">
    <property type="term" value="P:positive regulation of Rho protein signal transduction"/>
    <property type="evidence" value="ECO:0007669"/>
    <property type="project" value="TreeGrafter"/>
</dbReference>
<dbReference type="Proteomes" id="UP000289886">
    <property type="component" value="Unassembled WGS sequence"/>
</dbReference>
<evidence type="ECO:0000256" key="1">
    <source>
        <dbReference type="ARBA" id="ARBA00004141"/>
    </source>
</evidence>
<dbReference type="InterPro" id="IPR017452">
    <property type="entry name" value="GPCR_Rhodpsn_7TM"/>
</dbReference>
<evidence type="ECO:0000259" key="12">
    <source>
        <dbReference type="PROSITE" id="PS50262"/>
    </source>
</evidence>
<dbReference type="Pfam" id="PF00001">
    <property type="entry name" value="7tm_1"/>
    <property type="match status" value="1"/>
</dbReference>
<keyword evidence="4 9" id="KW-0297">G-protein coupled receptor</keyword>
<feature type="transmembrane region" description="Helical" evidence="11">
    <location>
        <begin position="265"/>
        <end position="294"/>
    </location>
</feature>
<evidence type="ECO:0000256" key="8">
    <source>
        <dbReference type="ARBA" id="ARBA00023224"/>
    </source>
</evidence>
<feature type="transmembrane region" description="Helical" evidence="11">
    <location>
        <begin position="83"/>
        <end position="105"/>
    </location>
</feature>
<feature type="transmembrane region" description="Helical" evidence="11">
    <location>
        <begin position="50"/>
        <end position="71"/>
    </location>
</feature>
<evidence type="ECO:0000256" key="3">
    <source>
        <dbReference type="ARBA" id="ARBA00022989"/>
    </source>
</evidence>
<keyword evidence="5 11" id="KW-0472">Membrane</keyword>
<evidence type="ECO:0000313" key="13">
    <source>
        <dbReference type="EMBL" id="RXM93564.1"/>
    </source>
</evidence>
<evidence type="ECO:0000256" key="7">
    <source>
        <dbReference type="ARBA" id="ARBA00023180"/>
    </source>
</evidence>
<organism evidence="13 14">
    <name type="scientific">Acipenser ruthenus</name>
    <name type="common">Sterlet sturgeon</name>
    <dbReference type="NCBI Taxonomy" id="7906"/>
    <lineage>
        <taxon>Eukaryota</taxon>
        <taxon>Metazoa</taxon>
        <taxon>Chordata</taxon>
        <taxon>Craniata</taxon>
        <taxon>Vertebrata</taxon>
        <taxon>Euteleostomi</taxon>
        <taxon>Actinopterygii</taxon>
        <taxon>Chondrostei</taxon>
        <taxon>Acipenseriformes</taxon>
        <taxon>Acipenseridae</taxon>
        <taxon>Acipenser</taxon>
    </lineage>
</organism>
<dbReference type="Gene3D" id="1.20.1070.10">
    <property type="entry name" value="Rhodopsin 7-helix transmembrane proteins"/>
    <property type="match status" value="1"/>
</dbReference>
<comment type="caution">
    <text evidence="13">The sequence shown here is derived from an EMBL/GenBank/DDBJ whole genome shotgun (WGS) entry which is preliminary data.</text>
</comment>
<dbReference type="SUPFAM" id="SSF81321">
    <property type="entry name" value="Family A G protein-coupled receptor-like"/>
    <property type="match status" value="1"/>
</dbReference>
<dbReference type="PANTHER" id="PTHR24232">
    <property type="entry name" value="G-PROTEIN COUPLED RECEPTOR"/>
    <property type="match status" value="1"/>
</dbReference>
<name>A0A444UZJ3_ACIRT</name>
<dbReference type="GO" id="GO:0005886">
    <property type="term" value="C:plasma membrane"/>
    <property type="evidence" value="ECO:0007669"/>
    <property type="project" value="TreeGrafter"/>
</dbReference>
<feature type="transmembrane region" description="Helical" evidence="11">
    <location>
        <begin position="125"/>
        <end position="150"/>
    </location>
</feature>
<dbReference type="GO" id="GO:0004930">
    <property type="term" value="F:G protein-coupled receptor activity"/>
    <property type="evidence" value="ECO:0007669"/>
    <property type="project" value="UniProtKB-KW"/>
</dbReference>
<keyword evidence="6 9" id="KW-0675">Receptor</keyword>
<reference evidence="13 14" key="1">
    <citation type="submission" date="2019-01" db="EMBL/GenBank/DDBJ databases">
        <title>Draft Genome and Complete Hox-Cluster Characterization of the Sterlet Sturgeon (Acipenser ruthenus).</title>
        <authorList>
            <person name="Wei Q."/>
        </authorList>
    </citation>
    <scope>NUCLEOTIDE SEQUENCE [LARGE SCALE GENOMIC DNA]</scope>
    <source>
        <strain evidence="13">WHYD16114868_AA</strain>
        <tissue evidence="13">Blood</tissue>
    </source>
</reference>
<feature type="transmembrane region" description="Helical" evidence="11">
    <location>
        <begin position="162"/>
        <end position="182"/>
    </location>
</feature>
<evidence type="ECO:0000256" key="11">
    <source>
        <dbReference type="SAM" id="Phobius"/>
    </source>
</evidence>
<protein>
    <submittedName>
        <fullName evidence="13">Uracil nucleotide/cysteinyl leukotriene receptor</fullName>
    </submittedName>
</protein>
<dbReference type="EMBL" id="SCEB01004412">
    <property type="protein sequence ID" value="RXM93564.1"/>
    <property type="molecule type" value="Genomic_DNA"/>
</dbReference>
<dbReference type="InterPro" id="IPR000276">
    <property type="entry name" value="GPCR_Rhodpsn"/>
</dbReference>
<keyword evidence="3 11" id="KW-1133">Transmembrane helix</keyword>
<gene>
    <name evidence="13" type="ORF">EOD39_18943</name>
</gene>
<keyword evidence="2 9" id="KW-0812">Transmembrane</keyword>
<evidence type="ECO:0000256" key="4">
    <source>
        <dbReference type="ARBA" id="ARBA00023040"/>
    </source>
</evidence>
<keyword evidence="8 9" id="KW-0807">Transducer</keyword>
<evidence type="ECO:0000313" key="14">
    <source>
        <dbReference type="Proteomes" id="UP000289886"/>
    </source>
</evidence>
<evidence type="ECO:0000256" key="6">
    <source>
        <dbReference type="ARBA" id="ARBA00023170"/>
    </source>
</evidence>
<dbReference type="GO" id="GO:0007200">
    <property type="term" value="P:phospholipase C-activating G protein-coupled receptor signaling pathway"/>
    <property type="evidence" value="ECO:0007669"/>
    <property type="project" value="TreeGrafter"/>
</dbReference>